<dbReference type="EMBL" id="HBUF01216473">
    <property type="protein sequence ID" value="CAG6667405.1"/>
    <property type="molecule type" value="Transcribed_RNA"/>
</dbReference>
<dbReference type="EMBL" id="HBUF01216472">
    <property type="protein sequence ID" value="CAG6667404.1"/>
    <property type="molecule type" value="Transcribed_RNA"/>
</dbReference>
<keyword evidence="1" id="KW-0472">Membrane</keyword>
<reference evidence="2" key="1">
    <citation type="submission" date="2021-05" db="EMBL/GenBank/DDBJ databases">
        <authorList>
            <person name="Alioto T."/>
            <person name="Alioto T."/>
            <person name="Gomez Garrido J."/>
        </authorList>
    </citation>
    <scope>NUCLEOTIDE SEQUENCE</scope>
</reference>
<keyword evidence="1" id="KW-0812">Transmembrane</keyword>
<evidence type="ECO:0000256" key="1">
    <source>
        <dbReference type="SAM" id="Phobius"/>
    </source>
</evidence>
<feature type="transmembrane region" description="Helical" evidence="1">
    <location>
        <begin position="98"/>
        <end position="118"/>
    </location>
</feature>
<keyword evidence="1" id="KW-1133">Transmembrane helix</keyword>
<dbReference type="EMBL" id="HBUF01216470">
    <property type="protein sequence ID" value="CAG6667402.1"/>
    <property type="molecule type" value="Transcribed_RNA"/>
</dbReference>
<accession>A0A8D8SCM5</accession>
<feature type="transmembrane region" description="Helical" evidence="1">
    <location>
        <begin position="37"/>
        <end position="56"/>
    </location>
</feature>
<organism evidence="2">
    <name type="scientific">Cacopsylla melanoneura</name>
    <dbReference type="NCBI Taxonomy" id="428564"/>
    <lineage>
        <taxon>Eukaryota</taxon>
        <taxon>Metazoa</taxon>
        <taxon>Ecdysozoa</taxon>
        <taxon>Arthropoda</taxon>
        <taxon>Hexapoda</taxon>
        <taxon>Insecta</taxon>
        <taxon>Pterygota</taxon>
        <taxon>Neoptera</taxon>
        <taxon>Paraneoptera</taxon>
        <taxon>Hemiptera</taxon>
        <taxon>Sternorrhyncha</taxon>
        <taxon>Psylloidea</taxon>
        <taxon>Psyllidae</taxon>
        <taxon>Psyllinae</taxon>
        <taxon>Cacopsylla</taxon>
    </lineage>
</organism>
<dbReference type="EMBL" id="HBUF01216471">
    <property type="protein sequence ID" value="CAG6667403.1"/>
    <property type="molecule type" value="Transcribed_RNA"/>
</dbReference>
<evidence type="ECO:0000313" key="2">
    <source>
        <dbReference type="EMBL" id="CAG6667405.1"/>
    </source>
</evidence>
<protein>
    <submittedName>
        <fullName evidence="2">Uncharacterized protein</fullName>
    </submittedName>
</protein>
<dbReference type="AlphaFoldDB" id="A0A8D8SCM5"/>
<name>A0A8D8SCM5_9HEMI</name>
<sequence>MTYKPWRTATNEIVFQASSIETMRHFVALSDGVGFKMWYTINISHTGLYTCLWFLYSVQIKMSSFPYIPNKSATACYNFDSFPTYPVLSQCHVHLLQYYIVLLGLLFTHKFSLLYSVYAFHAYT</sequence>
<proteinExistence type="predicted"/>